<evidence type="ECO:0000256" key="1">
    <source>
        <dbReference type="SAM" id="MobiDB-lite"/>
    </source>
</evidence>
<keyword evidence="3" id="KW-1185">Reference proteome</keyword>
<evidence type="ECO:0000313" key="2">
    <source>
        <dbReference type="EMBL" id="EGG24062.1"/>
    </source>
</evidence>
<feature type="compositionally biased region" description="Low complexity" evidence="1">
    <location>
        <begin position="12"/>
        <end position="31"/>
    </location>
</feature>
<name>F4PKD8_CACFS</name>
<gene>
    <name evidence="2" type="ORF">DFA_06200</name>
</gene>
<feature type="region of interest" description="Disordered" evidence="1">
    <location>
        <begin position="1"/>
        <end position="130"/>
    </location>
</feature>
<feature type="compositionally biased region" description="Basic and acidic residues" evidence="1">
    <location>
        <begin position="105"/>
        <end position="114"/>
    </location>
</feature>
<protein>
    <submittedName>
        <fullName evidence="2">Uncharacterized protein</fullName>
    </submittedName>
</protein>
<dbReference type="EMBL" id="GL883007">
    <property type="protein sequence ID" value="EGG24062.1"/>
    <property type="molecule type" value="Genomic_DNA"/>
</dbReference>
<dbReference type="GeneID" id="14876034"/>
<dbReference type="AlphaFoldDB" id="F4PKD8"/>
<feature type="compositionally biased region" description="Low complexity" evidence="1">
    <location>
        <begin position="71"/>
        <end position="87"/>
    </location>
</feature>
<dbReference type="Proteomes" id="UP000007797">
    <property type="component" value="Unassembled WGS sequence"/>
</dbReference>
<organism evidence="2 3">
    <name type="scientific">Cavenderia fasciculata</name>
    <name type="common">Slime mold</name>
    <name type="synonym">Dictyostelium fasciculatum</name>
    <dbReference type="NCBI Taxonomy" id="261658"/>
    <lineage>
        <taxon>Eukaryota</taxon>
        <taxon>Amoebozoa</taxon>
        <taxon>Evosea</taxon>
        <taxon>Eumycetozoa</taxon>
        <taxon>Dictyostelia</taxon>
        <taxon>Acytosteliales</taxon>
        <taxon>Cavenderiaceae</taxon>
        <taxon>Cavenderia</taxon>
    </lineage>
</organism>
<accession>F4PKD8</accession>
<dbReference type="KEGG" id="dfa:DFA_06200"/>
<dbReference type="RefSeq" id="XP_004361913.1">
    <property type="nucleotide sequence ID" value="XM_004361856.1"/>
</dbReference>
<sequence length="130" mass="14076">MSESLVDIGFDTTPSTTTTTNQLNDGNNNQNEPKNLEDILPLGKEALIGYNSPSTGKNDQKGKKNTNTKAQQNSLSSSNQDSLTSSQILDGFGMNTNTTTSNSEVPDKKIKEDELLIDFSSPPLPKKNLK</sequence>
<evidence type="ECO:0000313" key="3">
    <source>
        <dbReference type="Proteomes" id="UP000007797"/>
    </source>
</evidence>
<dbReference type="OrthoDB" id="16995at2759"/>
<feature type="compositionally biased region" description="Polar residues" evidence="1">
    <location>
        <begin position="94"/>
        <end position="104"/>
    </location>
</feature>
<reference evidence="3" key="1">
    <citation type="journal article" date="2011" name="Genome Res.">
        <title>Phylogeny-wide analysis of social amoeba genomes highlights ancient origins for complex intercellular communication.</title>
        <authorList>
            <person name="Heidel A.J."/>
            <person name="Lawal H.M."/>
            <person name="Felder M."/>
            <person name="Schilde C."/>
            <person name="Helps N.R."/>
            <person name="Tunggal B."/>
            <person name="Rivero F."/>
            <person name="John U."/>
            <person name="Schleicher M."/>
            <person name="Eichinger L."/>
            <person name="Platzer M."/>
            <person name="Noegel A.A."/>
            <person name="Schaap P."/>
            <person name="Gloeckner G."/>
        </authorList>
    </citation>
    <scope>NUCLEOTIDE SEQUENCE [LARGE SCALE GENOMIC DNA]</scope>
    <source>
        <strain evidence="3">SH3</strain>
    </source>
</reference>
<proteinExistence type="predicted"/>